<protein>
    <submittedName>
        <fullName evidence="3">Transposase</fullName>
    </submittedName>
</protein>
<accession>A0A183JTD4</accession>
<organism evidence="3">
    <name type="scientific">Schistosoma curassoni</name>
    <dbReference type="NCBI Taxonomy" id="6186"/>
    <lineage>
        <taxon>Eukaryota</taxon>
        <taxon>Metazoa</taxon>
        <taxon>Spiralia</taxon>
        <taxon>Lophotrochozoa</taxon>
        <taxon>Platyhelminthes</taxon>
        <taxon>Trematoda</taxon>
        <taxon>Digenea</taxon>
        <taxon>Strigeidida</taxon>
        <taxon>Schistosomatoidea</taxon>
        <taxon>Schistosomatidae</taxon>
        <taxon>Schistosoma</taxon>
    </lineage>
</organism>
<reference evidence="1 2" key="2">
    <citation type="submission" date="2018-11" db="EMBL/GenBank/DDBJ databases">
        <authorList>
            <consortium name="Pathogen Informatics"/>
        </authorList>
    </citation>
    <scope>NUCLEOTIDE SEQUENCE [LARGE SCALE GENOMIC DNA]</scope>
    <source>
        <strain evidence="1">Dakar</strain>
        <strain evidence="2">Dakar, Senegal</strain>
    </source>
</reference>
<name>A0A183JTD4_9TREM</name>
<keyword evidence="2" id="KW-1185">Reference proteome</keyword>
<evidence type="ECO:0000313" key="3">
    <source>
        <dbReference type="WBParaSite" id="SCUD_0000597401-mRNA-1"/>
    </source>
</evidence>
<evidence type="ECO:0000313" key="1">
    <source>
        <dbReference type="EMBL" id="VDO99799.1"/>
    </source>
</evidence>
<dbReference type="AlphaFoldDB" id="A0A183JTD4"/>
<reference evidence="3" key="1">
    <citation type="submission" date="2016-06" db="UniProtKB">
        <authorList>
            <consortium name="WormBaseParasite"/>
        </authorList>
    </citation>
    <scope>IDENTIFICATION</scope>
</reference>
<gene>
    <name evidence="1" type="ORF">SCUD_LOCUS5974</name>
</gene>
<dbReference type="EMBL" id="UZAK01011309">
    <property type="protein sequence ID" value="VDO99799.1"/>
    <property type="molecule type" value="Genomic_DNA"/>
</dbReference>
<dbReference type="Proteomes" id="UP000279833">
    <property type="component" value="Unassembled WGS sequence"/>
</dbReference>
<evidence type="ECO:0000313" key="2">
    <source>
        <dbReference type="Proteomes" id="UP000279833"/>
    </source>
</evidence>
<dbReference type="WBParaSite" id="SCUD_0000597401-mRNA-1">
    <property type="protein sequence ID" value="SCUD_0000597401-mRNA-1"/>
    <property type="gene ID" value="SCUD_0000597401"/>
</dbReference>
<sequence>MKDNWQGIKEALSSTCQEVLGNKEHHYKEWVSMETLDKIQERKNKKAAINNN</sequence>
<proteinExistence type="predicted"/>